<dbReference type="AlphaFoldDB" id="A0A1U9NKW4"/>
<sequence length="141" mass="15911">MVGAVIGIVWDGCKMTGGWLSGLCRSPLKLEIEYFAYEDVRDDVVVRSCENQERYRVDVSMTNRAQFDVYLKSARLLINKDIRPQFAEHLKGVNLKSGEMKEHSLIFTLDGIEPVSVGDYVLYVVPTVGRTAKTKGHFPVK</sequence>
<gene>
    <name evidence="1" type="ORF">STSP2_01386</name>
</gene>
<evidence type="ECO:0000313" key="1">
    <source>
        <dbReference type="EMBL" id="AQT68230.1"/>
    </source>
</evidence>
<organism evidence="1 2">
    <name type="scientific">Anaerohalosphaera lusitana</name>
    <dbReference type="NCBI Taxonomy" id="1936003"/>
    <lineage>
        <taxon>Bacteria</taxon>
        <taxon>Pseudomonadati</taxon>
        <taxon>Planctomycetota</taxon>
        <taxon>Phycisphaerae</taxon>
        <taxon>Sedimentisphaerales</taxon>
        <taxon>Anaerohalosphaeraceae</taxon>
        <taxon>Anaerohalosphaera</taxon>
    </lineage>
</organism>
<dbReference type="KEGG" id="alus:STSP2_01386"/>
<evidence type="ECO:0000313" key="2">
    <source>
        <dbReference type="Proteomes" id="UP000189674"/>
    </source>
</evidence>
<proteinExistence type="predicted"/>
<protein>
    <submittedName>
        <fullName evidence="1">Uncharacterized protein</fullName>
    </submittedName>
</protein>
<keyword evidence="2" id="KW-1185">Reference proteome</keyword>
<dbReference type="EMBL" id="CP019791">
    <property type="protein sequence ID" value="AQT68230.1"/>
    <property type="molecule type" value="Genomic_DNA"/>
</dbReference>
<name>A0A1U9NKW4_9BACT</name>
<dbReference type="RefSeq" id="WP_146661043.1">
    <property type="nucleotide sequence ID" value="NZ_CP019791.1"/>
</dbReference>
<dbReference type="STRING" id="1936003.STSP2_01386"/>
<accession>A0A1U9NKW4</accession>
<dbReference type="Proteomes" id="UP000189674">
    <property type="component" value="Chromosome"/>
</dbReference>
<reference evidence="2" key="1">
    <citation type="submission" date="2017-02" db="EMBL/GenBank/DDBJ databases">
        <title>Comparative genomics and description of representatives of a novel lineage of planctomycetes thriving in anoxic sediments.</title>
        <authorList>
            <person name="Spring S."/>
            <person name="Bunk B."/>
            <person name="Sproer C."/>
        </authorList>
    </citation>
    <scope>NUCLEOTIDE SEQUENCE [LARGE SCALE GENOMIC DNA]</scope>
    <source>
        <strain evidence="2">ST-NAGAB-D1</strain>
    </source>
</reference>